<keyword evidence="7 12" id="KW-0862">Zinc</keyword>
<dbReference type="PANTHER" id="PTHR11777">
    <property type="entry name" value="ALANYL-TRNA SYNTHETASE"/>
    <property type="match status" value="1"/>
</dbReference>
<evidence type="ECO:0000256" key="3">
    <source>
        <dbReference type="ARBA" id="ARBA00022555"/>
    </source>
</evidence>
<evidence type="ECO:0000256" key="7">
    <source>
        <dbReference type="ARBA" id="ARBA00022833"/>
    </source>
</evidence>
<dbReference type="RefSeq" id="WP_221287466.1">
    <property type="nucleotide sequence ID" value="NZ_AP024597.1"/>
</dbReference>
<dbReference type="InterPro" id="IPR018165">
    <property type="entry name" value="Ala-tRNA-synth_IIc_core"/>
</dbReference>
<dbReference type="InterPro" id="IPR018164">
    <property type="entry name" value="Ala-tRNA-synth_IIc_N"/>
</dbReference>
<dbReference type="PRINTS" id="PR00980">
    <property type="entry name" value="TRNASYNTHALA"/>
</dbReference>
<comment type="catalytic activity">
    <reaction evidence="12">
        <text>tRNA(Ala) + L-alanine + ATP = L-alanyl-tRNA(Ala) + AMP + diphosphate</text>
        <dbReference type="Rhea" id="RHEA:12540"/>
        <dbReference type="Rhea" id="RHEA-COMP:9657"/>
        <dbReference type="Rhea" id="RHEA-COMP:9923"/>
        <dbReference type="ChEBI" id="CHEBI:30616"/>
        <dbReference type="ChEBI" id="CHEBI:33019"/>
        <dbReference type="ChEBI" id="CHEBI:57972"/>
        <dbReference type="ChEBI" id="CHEBI:78442"/>
        <dbReference type="ChEBI" id="CHEBI:78497"/>
        <dbReference type="ChEBI" id="CHEBI:456215"/>
        <dbReference type="EC" id="6.1.1.7"/>
    </reaction>
</comment>
<dbReference type="InterPro" id="IPR022429">
    <property type="entry name" value="Ala-tRNA_lgiase_arc"/>
</dbReference>
<keyword evidence="3 12" id="KW-0820">tRNA-binding</keyword>
<accession>A0A8D5U753</accession>
<dbReference type="NCBIfam" id="TIGR03683">
    <property type="entry name" value="A-tRNA_syn_arch"/>
    <property type="match status" value="1"/>
</dbReference>
<keyword evidence="2 12" id="KW-0963">Cytoplasm</keyword>
<dbReference type="InterPro" id="IPR045864">
    <property type="entry name" value="aa-tRNA-synth_II/BPL/LPL"/>
</dbReference>
<dbReference type="InterPro" id="IPR018162">
    <property type="entry name" value="Ala-tRNA-ligase_IIc_anticod-bd"/>
</dbReference>
<evidence type="ECO:0000256" key="10">
    <source>
        <dbReference type="ARBA" id="ARBA00022917"/>
    </source>
</evidence>
<reference evidence="14 15" key="1">
    <citation type="submission" date="2021-04" db="EMBL/GenBank/DDBJ databases">
        <title>Complete genome sequence of Stygiolobus sp. KN-1.</title>
        <authorList>
            <person name="Nakamura K."/>
            <person name="Sakai H."/>
            <person name="Kurosawa N."/>
        </authorList>
    </citation>
    <scope>NUCLEOTIDE SEQUENCE [LARGE SCALE GENOMIC DNA]</scope>
    <source>
        <strain evidence="14 15">KN-1</strain>
    </source>
</reference>
<comment type="subcellular location">
    <subcellularLocation>
        <location evidence="12">Cytoplasm</location>
    </subcellularLocation>
</comment>
<dbReference type="Gene3D" id="6.10.250.550">
    <property type="match status" value="1"/>
</dbReference>
<dbReference type="Pfam" id="PF01411">
    <property type="entry name" value="tRNA-synt_2c"/>
    <property type="match status" value="1"/>
</dbReference>
<dbReference type="PANTHER" id="PTHR11777:SF9">
    <property type="entry name" value="ALANINE--TRNA LIGASE, CYTOPLASMIC"/>
    <property type="match status" value="1"/>
</dbReference>
<dbReference type="InterPro" id="IPR009000">
    <property type="entry name" value="Transl_B-barrel_sf"/>
</dbReference>
<evidence type="ECO:0000256" key="8">
    <source>
        <dbReference type="ARBA" id="ARBA00022840"/>
    </source>
</evidence>
<keyword evidence="5 12" id="KW-0479">Metal-binding</keyword>
<dbReference type="KEGG" id="csty:KN1_21080"/>
<organism evidence="14 15">
    <name type="scientific">Stygiolobus caldivivus</name>
    <dbReference type="NCBI Taxonomy" id="2824673"/>
    <lineage>
        <taxon>Archaea</taxon>
        <taxon>Thermoproteota</taxon>
        <taxon>Thermoprotei</taxon>
        <taxon>Sulfolobales</taxon>
        <taxon>Sulfolobaceae</taxon>
        <taxon>Stygiolobus</taxon>
    </lineage>
</organism>
<dbReference type="EMBL" id="AP024597">
    <property type="protein sequence ID" value="BCU70811.1"/>
    <property type="molecule type" value="Genomic_DNA"/>
</dbReference>
<feature type="binding site" evidence="12">
    <location>
        <position position="610"/>
    </location>
    <ligand>
        <name>Zn(2+)</name>
        <dbReference type="ChEBI" id="CHEBI:29105"/>
    </ligand>
</feature>
<dbReference type="Gene3D" id="3.30.930.10">
    <property type="entry name" value="Bira Bifunctional Protein, Domain 2"/>
    <property type="match status" value="1"/>
</dbReference>
<keyword evidence="11 12" id="KW-0030">Aminoacyl-tRNA synthetase</keyword>
<dbReference type="HAMAP" id="MF_00036_A">
    <property type="entry name" value="Ala_tRNA_synth_A"/>
    <property type="match status" value="1"/>
</dbReference>
<dbReference type="AlphaFoldDB" id="A0A8D5U753"/>
<protein>
    <recommendedName>
        <fullName evidence="12">Alanine--tRNA ligase</fullName>
        <ecNumber evidence="12">6.1.1.7</ecNumber>
    </recommendedName>
    <alternativeName>
        <fullName evidence="12">Alanyl-tRNA synthetase</fullName>
        <shortName evidence="12">AlaRS</shortName>
    </alternativeName>
</protein>
<dbReference type="Gene3D" id="3.30.54.20">
    <property type="match status" value="1"/>
</dbReference>
<dbReference type="GO" id="GO:0008270">
    <property type="term" value="F:zinc ion binding"/>
    <property type="evidence" value="ECO:0007669"/>
    <property type="project" value="UniProtKB-UniRule"/>
</dbReference>
<dbReference type="FunFam" id="3.30.930.10:FF:000056">
    <property type="entry name" value="Alanine--tRNA ligase"/>
    <property type="match status" value="1"/>
</dbReference>
<dbReference type="GeneID" id="66163838"/>
<dbReference type="InterPro" id="IPR012947">
    <property type="entry name" value="tRNA_SAD"/>
</dbReference>
<comment type="function">
    <text evidence="12">Catalyzes the attachment of alanine to tRNA(Ala) in a two-step reaction: alanine is first activated by ATP to form Ala-AMP and then transferred to the acceptor end of tRNA(Ala). Also edits incorrectly charged Ser-tRNA(Ala) and Gly-tRNA(Ala) via its editing domain.</text>
</comment>
<dbReference type="SUPFAM" id="SSF55186">
    <property type="entry name" value="ThrRS/AlaRS common domain"/>
    <property type="match status" value="1"/>
</dbReference>
<dbReference type="GO" id="GO:0000049">
    <property type="term" value="F:tRNA binding"/>
    <property type="evidence" value="ECO:0007669"/>
    <property type="project" value="UniProtKB-KW"/>
</dbReference>
<feature type="binding site" evidence="12">
    <location>
        <position position="710"/>
    </location>
    <ligand>
        <name>Zn(2+)</name>
        <dbReference type="ChEBI" id="CHEBI:29105"/>
    </ligand>
</feature>
<dbReference type="Gene3D" id="3.30.980.10">
    <property type="entry name" value="Threonyl-trna Synthetase, Chain A, domain 2"/>
    <property type="match status" value="1"/>
</dbReference>
<evidence type="ECO:0000256" key="9">
    <source>
        <dbReference type="ARBA" id="ARBA00022884"/>
    </source>
</evidence>
<evidence type="ECO:0000256" key="2">
    <source>
        <dbReference type="ARBA" id="ARBA00022490"/>
    </source>
</evidence>
<dbReference type="InterPro" id="IPR018163">
    <property type="entry name" value="Thr/Ala-tRNA-synth_IIc_edit"/>
</dbReference>
<sequence>MKVNESEYKLNFFLSNNYERKICKSCSTPFWAKDKTREVCADVPCTDYYFFDLDIKSPPLTVGEARNKFLKFFERNGHTIIPPKPVLARWREDLYLTIASIVDFQPFVTSGVVPPPANPLVLSQPCIRLEDVDNVGITFGRHLTTFEMAAHHAFNYPDKQVYWKEETVRLAKEFFTQEIGIPEEQLNFKESWWEGGGNAGPSFEVTIGGLELATLVFMQYEIRGEEYIPLKLKIVDTGYGVERIAWFTQKTPTAFHAIYGNLVYKFFDKIGVAKVDDELLKTAAILAGRIDPDKPETIARHREEVAKKMGLKLDYVNNELTRAARVFQVLDHTKTIALMLADGLVPSNSGEGYLGRLLIRRALRVLKLLGSDVKLYELVKDQIEYWKEDFPQMLKNKDYILDVVQLEQERFEETMSKATSAISSLVKKGNEITVEDLVRLYDSNGIPPDIVAEEAHKLNKDIKVQVPHNFYALVAKRHQSAPIKGGKKDKLPQDLINVIEGKQPQLPPTERLYYKDQYQRSFQGKVLLSYKNFLVLDQTTFYPEGGGQVGDTGVIRVGDTEYRVIDTQKVRDYIVHILDKEVNIPEGTTVYGEIDWQRRYRIMKHHTGTHVILSAARKVLGEHVWQAGAEKTPQKARLDITHYKVPTEEEIKRIEDLANYVINDRRPVKPFTINRIEAEMKYGVSIYAGGVPEGADVRLIEIKDWDIEGCGGTHLANTSEIGALKIINVEKLQDGVIRLEYVAGDVVAQYARSQEEKIKEVSKALSTSPSQLEARVKRLVEEDEKKDQLLSSYRRMVLSEIERIATKEVVGDIILYVVRDVPDEELVRDAMRKLTSSQRSVALAISSKGGSKVVEIGVSKDMKVDKVIEKLRNMGGRGGGKGTYGNVTINSSEENIVNAVKSAIAEGL</sequence>
<dbReference type="InterPro" id="IPR050058">
    <property type="entry name" value="Ala-tRNA_ligase"/>
</dbReference>
<proteinExistence type="inferred from homology"/>
<evidence type="ECO:0000313" key="15">
    <source>
        <dbReference type="Proteomes" id="UP000825123"/>
    </source>
</evidence>
<evidence type="ECO:0000256" key="12">
    <source>
        <dbReference type="HAMAP-Rule" id="MF_00036"/>
    </source>
</evidence>
<feature type="binding site" evidence="12">
    <location>
        <position position="714"/>
    </location>
    <ligand>
        <name>Zn(2+)</name>
        <dbReference type="ChEBI" id="CHEBI:29105"/>
    </ligand>
</feature>
<dbReference type="SUPFAM" id="SSF101353">
    <property type="entry name" value="Putative anticodon-binding domain of alanyl-tRNA synthetase (AlaRS)"/>
    <property type="match status" value="1"/>
</dbReference>
<evidence type="ECO:0000256" key="11">
    <source>
        <dbReference type="ARBA" id="ARBA00023146"/>
    </source>
</evidence>
<evidence type="ECO:0000313" key="14">
    <source>
        <dbReference type="EMBL" id="BCU70811.1"/>
    </source>
</evidence>
<gene>
    <name evidence="12" type="primary">alaS</name>
    <name evidence="14" type="ORF">KN1_21080</name>
</gene>
<evidence type="ECO:0000256" key="4">
    <source>
        <dbReference type="ARBA" id="ARBA00022598"/>
    </source>
</evidence>
<keyword evidence="15" id="KW-1185">Reference proteome</keyword>
<dbReference type="GO" id="GO:0005737">
    <property type="term" value="C:cytoplasm"/>
    <property type="evidence" value="ECO:0007669"/>
    <property type="project" value="UniProtKB-SubCell"/>
</dbReference>
<keyword evidence="4 12" id="KW-0436">Ligase</keyword>
<dbReference type="FunFam" id="3.30.54.20:FF:000004">
    <property type="entry name" value="Alanine--tRNA ligase"/>
    <property type="match status" value="1"/>
</dbReference>
<keyword evidence="8 12" id="KW-0067">ATP-binding</keyword>
<keyword evidence="6 12" id="KW-0547">Nucleotide-binding</keyword>
<evidence type="ECO:0000256" key="1">
    <source>
        <dbReference type="ARBA" id="ARBA00008226"/>
    </source>
</evidence>
<feature type="binding site" evidence="12">
    <location>
        <position position="606"/>
    </location>
    <ligand>
        <name>Zn(2+)</name>
        <dbReference type="ChEBI" id="CHEBI:29105"/>
    </ligand>
</feature>
<dbReference type="GO" id="GO:0004813">
    <property type="term" value="F:alanine-tRNA ligase activity"/>
    <property type="evidence" value="ECO:0007669"/>
    <property type="project" value="UniProtKB-UniRule"/>
</dbReference>
<dbReference type="CDD" id="cd00673">
    <property type="entry name" value="AlaRS_core"/>
    <property type="match status" value="1"/>
</dbReference>
<dbReference type="GO" id="GO:0005524">
    <property type="term" value="F:ATP binding"/>
    <property type="evidence" value="ECO:0007669"/>
    <property type="project" value="UniProtKB-UniRule"/>
</dbReference>
<dbReference type="Proteomes" id="UP000825123">
    <property type="component" value="Chromosome"/>
</dbReference>
<dbReference type="InterPro" id="IPR002318">
    <property type="entry name" value="Ala-tRNA-lgiase_IIc"/>
</dbReference>
<name>A0A8D5U753_9CREN</name>
<dbReference type="SUPFAM" id="SSF55681">
    <property type="entry name" value="Class II aaRS and biotin synthetases"/>
    <property type="match status" value="1"/>
</dbReference>
<dbReference type="SMART" id="SM00863">
    <property type="entry name" value="tRNA_SAD"/>
    <property type="match status" value="1"/>
</dbReference>
<keyword evidence="9 12" id="KW-0694">RNA-binding</keyword>
<feature type="domain" description="Alanyl-transfer RNA synthetases family profile" evidence="13">
    <location>
        <begin position="60"/>
        <end position="753"/>
    </location>
</feature>
<evidence type="ECO:0000256" key="6">
    <source>
        <dbReference type="ARBA" id="ARBA00022741"/>
    </source>
</evidence>
<dbReference type="GO" id="GO:0006419">
    <property type="term" value="P:alanyl-tRNA aminoacylation"/>
    <property type="evidence" value="ECO:0007669"/>
    <property type="project" value="UniProtKB-UniRule"/>
</dbReference>
<dbReference type="PROSITE" id="PS50860">
    <property type="entry name" value="AA_TRNA_LIGASE_II_ALA"/>
    <property type="match status" value="1"/>
</dbReference>
<comment type="domain">
    <text evidence="12">Consists of three domains; the N-terminal catalytic domain, the editing domain and the C-terminal C-Ala domain. The editing domain removes incorrectly charged amino acids, while the C-Ala domain, along with tRNA(Ala), serves as a bridge to cooperatively bring together the editing and aminoacylation centers thus stimulating deacylation of misacylated tRNAs.</text>
</comment>
<keyword evidence="10 12" id="KW-0648">Protein biosynthesis</keyword>
<evidence type="ECO:0000256" key="5">
    <source>
        <dbReference type="ARBA" id="ARBA00022723"/>
    </source>
</evidence>
<comment type="similarity">
    <text evidence="1 12">Belongs to the class-II aminoacyl-tRNA synthetase family.</text>
</comment>
<dbReference type="GO" id="GO:0002161">
    <property type="term" value="F:aminoacyl-tRNA deacylase activity"/>
    <property type="evidence" value="ECO:0007669"/>
    <property type="project" value="UniProtKB-ARBA"/>
</dbReference>
<dbReference type="EC" id="6.1.1.7" evidence="12"/>
<dbReference type="Gene3D" id="2.40.30.130">
    <property type="match status" value="1"/>
</dbReference>
<evidence type="ECO:0000259" key="13">
    <source>
        <dbReference type="PROSITE" id="PS50860"/>
    </source>
</evidence>
<dbReference type="NCBIfam" id="TIGR00344">
    <property type="entry name" value="alaS"/>
    <property type="match status" value="1"/>
</dbReference>
<comment type="cofactor">
    <cofactor evidence="12">
        <name>Zn(2+)</name>
        <dbReference type="ChEBI" id="CHEBI:29105"/>
    </cofactor>
    <text evidence="12">Binds 1 zinc ion per subunit.</text>
</comment>
<dbReference type="SUPFAM" id="SSF50447">
    <property type="entry name" value="Translation proteins"/>
    <property type="match status" value="1"/>
</dbReference>
<dbReference type="Pfam" id="PF07973">
    <property type="entry name" value="tRNA_SAD"/>
    <property type="match status" value="1"/>
</dbReference>